<evidence type="ECO:0000313" key="2">
    <source>
        <dbReference type="EMBL" id="RAO36258.1"/>
    </source>
</evidence>
<protein>
    <submittedName>
        <fullName evidence="2">Uncharacterized protein</fullName>
    </submittedName>
</protein>
<gene>
    <name evidence="2" type="ORF">PSN13_01854</name>
</gene>
<evidence type="ECO:0000313" key="3">
    <source>
        <dbReference type="Proteomes" id="UP000249419"/>
    </source>
</evidence>
<accession>A0A328NP29</accession>
<dbReference type="Gene3D" id="2.60.120.200">
    <property type="match status" value="1"/>
</dbReference>
<dbReference type="AlphaFoldDB" id="A0A328NP29"/>
<organism evidence="2 3">
    <name type="scientific">Micromonospora saelicesensis</name>
    <dbReference type="NCBI Taxonomy" id="285676"/>
    <lineage>
        <taxon>Bacteria</taxon>
        <taxon>Bacillati</taxon>
        <taxon>Actinomycetota</taxon>
        <taxon>Actinomycetes</taxon>
        <taxon>Micromonosporales</taxon>
        <taxon>Micromonosporaceae</taxon>
        <taxon>Micromonospora</taxon>
    </lineage>
</organism>
<feature type="signal peptide" evidence="1">
    <location>
        <begin position="1"/>
        <end position="30"/>
    </location>
</feature>
<dbReference type="EMBL" id="PYAG01000007">
    <property type="protein sequence ID" value="RAO36258.1"/>
    <property type="molecule type" value="Genomic_DNA"/>
</dbReference>
<feature type="chain" id="PRO_5016274863" evidence="1">
    <location>
        <begin position="31"/>
        <end position="97"/>
    </location>
</feature>
<dbReference type="RefSeq" id="WP_181548599.1">
    <property type="nucleotide sequence ID" value="NZ_CP192017.1"/>
</dbReference>
<dbReference type="Proteomes" id="UP000249419">
    <property type="component" value="Unassembled WGS sequence"/>
</dbReference>
<keyword evidence="1" id="KW-0732">Signal</keyword>
<sequence length="97" mass="9825">MFPSRRQRLLFVLAALLAGAGLQVPSAAHAANPAPFNGSSTFLDRSADLSGVANLAQGAIAVRFRSTSTAVAKSFFSASHTADDSSNLSFALNGGAG</sequence>
<comment type="caution">
    <text evidence="2">The sequence shown here is derived from an EMBL/GenBank/DDBJ whole genome shotgun (WGS) entry which is preliminary data.</text>
</comment>
<name>A0A328NP29_9ACTN</name>
<reference evidence="2 3" key="1">
    <citation type="submission" date="2018-03" db="EMBL/GenBank/DDBJ databases">
        <title>Defining the species Micromonospora saelicesensis and Micromonospora noduli under the framework of genomics.</title>
        <authorList>
            <person name="Riesco R."/>
            <person name="Trujillo M.E."/>
        </authorList>
    </citation>
    <scope>NUCLEOTIDE SEQUENCE [LARGE SCALE GENOMIC DNA]</scope>
    <source>
        <strain evidence="2 3">PSN13</strain>
    </source>
</reference>
<evidence type="ECO:0000256" key="1">
    <source>
        <dbReference type="SAM" id="SignalP"/>
    </source>
</evidence>
<proteinExistence type="predicted"/>